<reference evidence="3" key="1">
    <citation type="submission" date="2025-08" db="UniProtKB">
        <authorList>
            <consortium name="RefSeq"/>
        </authorList>
    </citation>
    <scope>IDENTIFICATION</scope>
    <source>
        <tissue evidence="3">Epidermis and Blubber</tissue>
    </source>
</reference>
<feature type="compositionally biased region" description="Basic residues" evidence="1">
    <location>
        <begin position="144"/>
        <end position="153"/>
    </location>
</feature>
<dbReference type="GeneID" id="118896396"/>
<organism evidence="2 3">
    <name type="scientific">Balaenoptera musculus</name>
    <name type="common">Blue whale</name>
    <dbReference type="NCBI Taxonomy" id="9771"/>
    <lineage>
        <taxon>Eukaryota</taxon>
        <taxon>Metazoa</taxon>
        <taxon>Chordata</taxon>
        <taxon>Craniata</taxon>
        <taxon>Vertebrata</taxon>
        <taxon>Euteleostomi</taxon>
        <taxon>Mammalia</taxon>
        <taxon>Eutheria</taxon>
        <taxon>Laurasiatheria</taxon>
        <taxon>Artiodactyla</taxon>
        <taxon>Whippomorpha</taxon>
        <taxon>Cetacea</taxon>
        <taxon>Mysticeti</taxon>
        <taxon>Balaenopteridae</taxon>
        <taxon>Balaenoptera</taxon>
    </lineage>
</organism>
<evidence type="ECO:0000313" key="2">
    <source>
        <dbReference type="Proteomes" id="UP000694857"/>
    </source>
</evidence>
<dbReference type="Proteomes" id="UP000694857">
    <property type="component" value="Chromosome 6"/>
</dbReference>
<feature type="region of interest" description="Disordered" evidence="1">
    <location>
        <begin position="82"/>
        <end position="109"/>
    </location>
</feature>
<keyword evidence="2" id="KW-1185">Reference proteome</keyword>
<dbReference type="AlphaFoldDB" id="A0A8B8XJW9"/>
<accession>A0A8B8XJW9</accession>
<protein>
    <submittedName>
        <fullName evidence="3">Uncharacterized protein LOC118896396</fullName>
    </submittedName>
</protein>
<evidence type="ECO:0000313" key="3">
    <source>
        <dbReference type="RefSeq" id="XP_036710063.1"/>
    </source>
</evidence>
<dbReference type="RefSeq" id="XP_036710063.1">
    <property type="nucleotide sequence ID" value="XM_036854168.1"/>
</dbReference>
<name>A0A8B8XJW9_BALMU</name>
<gene>
    <name evidence="3" type="primary">LOC118896396</name>
</gene>
<evidence type="ECO:0000256" key="1">
    <source>
        <dbReference type="SAM" id="MobiDB-lite"/>
    </source>
</evidence>
<sequence length="223" mass="24917">MTTNSSREPPSYFSIIKEEPAFFSVKKDIIEDITFLVQVPSLKVRKQVRRQGTVVCRAQVGSHQLWVGSRITQQQESYSWKKGVQGVQRKEQEADPRSFSPLEDLGPGSHPPEVCGASTPIVRTHLCSFKIETKCLFLGPHQVKGSRMKPGSKKRAEGWKRGREVSRKKGSQRLSEADSTWTEICLPGRKGNFVQIYETTSLKGVGEKGATLGNSGNQWSLQN</sequence>
<feature type="compositionally biased region" description="Basic and acidic residues" evidence="1">
    <location>
        <begin position="154"/>
        <end position="167"/>
    </location>
</feature>
<proteinExistence type="predicted"/>
<feature type="region of interest" description="Disordered" evidence="1">
    <location>
        <begin position="143"/>
        <end position="174"/>
    </location>
</feature>
<dbReference type="KEGG" id="bmus:118896396"/>